<dbReference type="GO" id="GO:0008233">
    <property type="term" value="F:peptidase activity"/>
    <property type="evidence" value="ECO:0007669"/>
    <property type="project" value="UniProtKB-KW"/>
</dbReference>
<dbReference type="PANTHER" id="PTHR11851">
    <property type="entry name" value="METALLOPROTEASE"/>
    <property type="match status" value="1"/>
</dbReference>
<dbReference type="EMBL" id="FPCH01000002">
    <property type="protein sequence ID" value="SFV35569.1"/>
    <property type="molecule type" value="Genomic_DNA"/>
</dbReference>
<dbReference type="STRING" id="51670.SAMN04488557_2612"/>
<accession>A0A1I7NLR7</accession>
<dbReference type="GO" id="GO:0006508">
    <property type="term" value="P:proteolysis"/>
    <property type="evidence" value="ECO:0007669"/>
    <property type="project" value="UniProtKB-KW"/>
</dbReference>
<dbReference type="InterPro" id="IPR011249">
    <property type="entry name" value="Metalloenz_LuxS/M16"/>
</dbReference>
<dbReference type="Pfam" id="PF05193">
    <property type="entry name" value="Peptidase_M16_C"/>
    <property type="match status" value="1"/>
</dbReference>
<keyword evidence="4" id="KW-0645">Protease</keyword>
<dbReference type="InterPro" id="IPR007863">
    <property type="entry name" value="Peptidase_M16_C"/>
</dbReference>
<name>A0A1I7NLR7_9HYPH</name>
<evidence type="ECO:0000259" key="3">
    <source>
        <dbReference type="Pfam" id="PF05193"/>
    </source>
</evidence>
<proteinExistence type="predicted"/>
<evidence type="ECO:0000313" key="4">
    <source>
        <dbReference type="EMBL" id="SFV35569.1"/>
    </source>
</evidence>
<dbReference type="OrthoDB" id="9811314at2"/>
<protein>
    <submittedName>
        <fullName evidence="4">Zinc protease</fullName>
    </submittedName>
</protein>
<gene>
    <name evidence="4" type="ORF">SAMN04488557_2612</name>
</gene>
<dbReference type="AlphaFoldDB" id="A0A1I7NLR7"/>
<keyword evidence="1" id="KW-0732">Signal</keyword>
<feature type="signal peptide" evidence="1">
    <location>
        <begin position="1"/>
        <end position="39"/>
    </location>
</feature>
<organism evidence="4 5">
    <name type="scientific">Hyphomicrobium facile</name>
    <dbReference type="NCBI Taxonomy" id="51670"/>
    <lineage>
        <taxon>Bacteria</taxon>
        <taxon>Pseudomonadati</taxon>
        <taxon>Pseudomonadota</taxon>
        <taxon>Alphaproteobacteria</taxon>
        <taxon>Hyphomicrobiales</taxon>
        <taxon>Hyphomicrobiaceae</taxon>
        <taxon>Hyphomicrobium</taxon>
    </lineage>
</organism>
<feature type="domain" description="Peptidase M16 C-terminal" evidence="3">
    <location>
        <begin position="207"/>
        <end position="382"/>
    </location>
</feature>
<dbReference type="Pfam" id="PF00675">
    <property type="entry name" value="Peptidase_M16"/>
    <property type="match status" value="1"/>
</dbReference>
<dbReference type="Proteomes" id="UP000199423">
    <property type="component" value="Unassembled WGS sequence"/>
</dbReference>
<dbReference type="GO" id="GO:0046872">
    <property type="term" value="F:metal ion binding"/>
    <property type="evidence" value="ECO:0007669"/>
    <property type="project" value="InterPro"/>
</dbReference>
<dbReference type="SUPFAM" id="SSF63411">
    <property type="entry name" value="LuxS/MPP-like metallohydrolase"/>
    <property type="match status" value="2"/>
</dbReference>
<dbReference type="PANTHER" id="PTHR11851:SF224">
    <property type="entry name" value="PROCESSING PROTEASE"/>
    <property type="match status" value="1"/>
</dbReference>
<evidence type="ECO:0000313" key="5">
    <source>
        <dbReference type="Proteomes" id="UP000199423"/>
    </source>
</evidence>
<reference evidence="5" key="1">
    <citation type="submission" date="2016-10" db="EMBL/GenBank/DDBJ databases">
        <authorList>
            <person name="Varghese N."/>
            <person name="Submissions S."/>
        </authorList>
    </citation>
    <scope>NUCLEOTIDE SEQUENCE [LARGE SCALE GENOMIC DNA]</scope>
    <source>
        <strain evidence="5">DSM 1565</strain>
    </source>
</reference>
<feature type="chain" id="PRO_5011533721" evidence="1">
    <location>
        <begin position="40"/>
        <end position="472"/>
    </location>
</feature>
<feature type="domain" description="Peptidase M16 N-terminal" evidence="2">
    <location>
        <begin position="71"/>
        <end position="198"/>
    </location>
</feature>
<dbReference type="InterPro" id="IPR050361">
    <property type="entry name" value="MPP/UQCRC_Complex"/>
</dbReference>
<evidence type="ECO:0000259" key="2">
    <source>
        <dbReference type="Pfam" id="PF00675"/>
    </source>
</evidence>
<sequence>MIGSYRAAAALVRKAVRPNIALALPALALLFTASVSHQAAAMNIQQIKSPGGIEAWLVEEHSVPLISLRYAFDGGNSQDPPGKPGLANFLTAMMDEGAGDIKSQEYQERMEDIAMRMSYDDSKDSLYGSFETLSANRDKAVELLKLSVQKPRFDTDAIERIRQQLTANLIYADKDPEKVAMREWYAQAFAGHPYARPSNGTVDSVAKITRDDLLDYHKRTFARDNLKIVAVGDITAAELGKLIDDVFGPLPAKADLFPVAQTEPVKGGNQKIVEMGVPQSVAVFGLGAMPRKDPDFITAFVVNHILGGGGFSAKLMEEVREKRGLAYSVYTYVQPYQQTSILVGSVATKNASMGESLTIIRNELKKMAENGPSKEDLQAAKDYLTGSYALRFDTNSKIASQLLGLMQEGFGPDYVENRNKLINAVTVEDAKRVSARLLKPDDLVVTIVGKPTGMKSASPAALQPVLAAPDRG</sequence>
<dbReference type="RefSeq" id="WP_092868232.1">
    <property type="nucleotide sequence ID" value="NZ_FPCH01000002.1"/>
</dbReference>
<keyword evidence="4" id="KW-0378">Hydrolase</keyword>
<dbReference type="InterPro" id="IPR011765">
    <property type="entry name" value="Pept_M16_N"/>
</dbReference>
<dbReference type="Gene3D" id="3.30.830.10">
    <property type="entry name" value="Metalloenzyme, LuxS/M16 peptidase-like"/>
    <property type="match status" value="2"/>
</dbReference>
<keyword evidence="5" id="KW-1185">Reference proteome</keyword>
<evidence type="ECO:0000256" key="1">
    <source>
        <dbReference type="SAM" id="SignalP"/>
    </source>
</evidence>